<gene>
    <name evidence="4" type="ORF">VMCG_07810</name>
</gene>
<dbReference type="InterPro" id="IPR023780">
    <property type="entry name" value="Chromo_domain"/>
</dbReference>
<feature type="compositionally biased region" description="Acidic residues" evidence="2">
    <location>
        <begin position="238"/>
        <end position="253"/>
    </location>
</feature>
<dbReference type="InterPro" id="IPR000953">
    <property type="entry name" value="Chromo/chromo_shadow_dom"/>
</dbReference>
<feature type="compositionally biased region" description="Basic and acidic residues" evidence="2">
    <location>
        <begin position="132"/>
        <end position="144"/>
    </location>
</feature>
<accession>A0A423VZM9</accession>
<dbReference type="AlphaFoldDB" id="A0A423VZM9"/>
<feature type="compositionally biased region" description="Low complexity" evidence="2">
    <location>
        <begin position="263"/>
        <end position="283"/>
    </location>
</feature>
<reference evidence="4 5" key="1">
    <citation type="submission" date="2015-09" db="EMBL/GenBank/DDBJ databases">
        <title>Host preference determinants of Valsa canker pathogens revealed by comparative genomics.</title>
        <authorList>
            <person name="Yin Z."/>
            <person name="Huang L."/>
        </authorList>
    </citation>
    <scope>NUCLEOTIDE SEQUENCE [LARGE SCALE GENOMIC DNA]</scope>
    <source>
        <strain evidence="4 5">03-1</strain>
    </source>
</reference>
<feature type="region of interest" description="Disordered" evidence="2">
    <location>
        <begin position="541"/>
        <end position="570"/>
    </location>
</feature>
<feature type="compositionally biased region" description="Basic and acidic residues" evidence="2">
    <location>
        <begin position="541"/>
        <end position="551"/>
    </location>
</feature>
<evidence type="ECO:0000259" key="3">
    <source>
        <dbReference type="PROSITE" id="PS50013"/>
    </source>
</evidence>
<dbReference type="CDD" id="cd00024">
    <property type="entry name" value="CD_CSD"/>
    <property type="match status" value="1"/>
</dbReference>
<feature type="compositionally biased region" description="Low complexity" evidence="2">
    <location>
        <begin position="439"/>
        <end position="450"/>
    </location>
</feature>
<dbReference type="STRING" id="356882.A0A423VZM9"/>
<comment type="subunit">
    <text evidence="1">Component of the NuA4 histone acetyltransferase complex.</text>
</comment>
<feature type="compositionally biased region" description="Polar residues" evidence="2">
    <location>
        <begin position="461"/>
        <end position="474"/>
    </location>
</feature>
<feature type="domain" description="Chromo" evidence="3">
    <location>
        <begin position="491"/>
        <end position="554"/>
    </location>
</feature>
<feature type="compositionally biased region" description="Polar residues" evidence="2">
    <location>
        <begin position="353"/>
        <end position="365"/>
    </location>
</feature>
<feature type="compositionally biased region" description="Low complexity" evidence="2">
    <location>
        <begin position="324"/>
        <end position="336"/>
    </location>
</feature>
<organism evidence="4 5">
    <name type="scientific">Cytospora schulzeri</name>
    <dbReference type="NCBI Taxonomy" id="448051"/>
    <lineage>
        <taxon>Eukaryota</taxon>
        <taxon>Fungi</taxon>
        <taxon>Dikarya</taxon>
        <taxon>Ascomycota</taxon>
        <taxon>Pezizomycotina</taxon>
        <taxon>Sordariomycetes</taxon>
        <taxon>Sordariomycetidae</taxon>
        <taxon>Diaporthales</taxon>
        <taxon>Cytosporaceae</taxon>
        <taxon>Cytospora</taxon>
    </lineage>
</organism>
<sequence length="660" mass="72768">MATTNEPSWELHSSDLRPSKMAIKRELPSLRFDIPILPQAPKYSPGSGPPPPRIDLRLVHDTNAYIIDKIVLPLEPFTQRNDPRQRRLYYIIGWPDLPAARPVIDATKILDYVSPRALEDWEYQDALRREEAREAEQRAMEKGKGLAATGKAPGLKPGMKRKPGRPPRARLMDAPPPEPVLNSDQEEMLQRRKSGPSLSTPQKSRIAQLVAEEEILENLDVVEEEDPVSVIQRQLEGEGLDGDAMDLDADISMEEPKGVNLLRSSSAVSGASGGRTSRASTSRPDPSRKTPLKPANVLPRTAAATDATTRGSPFLAFVRKHGDSSISPSSRRVQSPTKRPISVTPVPLPPYVTQVQKHQSSTPKSRPQAKPQLKSVMTSVETGRSAGYGQGAHSTSQHPETYDSTGRRRSPSLDPSPSLNGFTPIGGTFPRPPKRSADETPPATDAPASTQSKKERKKSRLSQTPSGSVINNEVQDAANPTVGLVQKAQDYVVKRLEDDYILNGIHWFKVRWEGDWPPEDNPTWEPKENISAKLVKEYLKRKAKREAEKSSKHTTPNTKSSGKCKDKRQSSLADWAKGYNSVSEAFEGKAELDATTDAMLGRRGNGEPEDEVGDEYDELLVVEPDNAEDREKAAIESKKRLDAQLAAQFASMARGGPRDF</sequence>
<feature type="compositionally biased region" description="Polar residues" evidence="2">
    <location>
        <begin position="196"/>
        <end position="205"/>
    </location>
</feature>
<dbReference type="Proteomes" id="UP000283895">
    <property type="component" value="Unassembled WGS sequence"/>
</dbReference>
<feature type="compositionally biased region" description="Basic residues" evidence="2">
    <location>
        <begin position="158"/>
        <end position="168"/>
    </location>
</feature>
<dbReference type="PROSITE" id="PS50013">
    <property type="entry name" value="CHROMO_2"/>
    <property type="match status" value="1"/>
</dbReference>
<dbReference type="Gene3D" id="2.40.50.40">
    <property type="match status" value="1"/>
</dbReference>
<evidence type="ECO:0000313" key="4">
    <source>
        <dbReference type="EMBL" id="ROV96553.1"/>
    </source>
</evidence>
<feature type="region of interest" description="Disordered" evidence="2">
    <location>
        <begin position="595"/>
        <end position="616"/>
    </location>
</feature>
<comment type="caution">
    <text evidence="4">The sequence shown here is derived from an EMBL/GenBank/DDBJ whole genome shotgun (WGS) entry which is preliminary data.</text>
</comment>
<dbReference type="GO" id="GO:0006338">
    <property type="term" value="P:chromatin remodeling"/>
    <property type="evidence" value="ECO:0007669"/>
    <property type="project" value="UniProtKB-ARBA"/>
</dbReference>
<dbReference type="OrthoDB" id="3543857at2759"/>
<evidence type="ECO:0000256" key="2">
    <source>
        <dbReference type="SAM" id="MobiDB-lite"/>
    </source>
</evidence>
<evidence type="ECO:0000313" key="5">
    <source>
        <dbReference type="Proteomes" id="UP000283895"/>
    </source>
</evidence>
<dbReference type="EMBL" id="LKEA01000032">
    <property type="protein sequence ID" value="ROV96553.1"/>
    <property type="molecule type" value="Genomic_DNA"/>
</dbReference>
<evidence type="ECO:0000256" key="1">
    <source>
        <dbReference type="ARBA" id="ARBA00011353"/>
    </source>
</evidence>
<feature type="region of interest" description="Disordered" evidence="2">
    <location>
        <begin position="222"/>
        <end position="474"/>
    </location>
</feature>
<name>A0A423VZM9_9PEZI</name>
<feature type="compositionally biased region" description="Polar residues" evidence="2">
    <location>
        <begin position="392"/>
        <end position="404"/>
    </location>
</feature>
<proteinExistence type="predicted"/>
<dbReference type="Pfam" id="PF00385">
    <property type="entry name" value="Chromo"/>
    <property type="match status" value="1"/>
</dbReference>
<feature type="compositionally biased region" description="Acidic residues" evidence="2">
    <location>
        <begin position="607"/>
        <end position="616"/>
    </location>
</feature>
<keyword evidence="5" id="KW-1185">Reference proteome</keyword>
<protein>
    <recommendedName>
        <fullName evidence="3">Chromo domain-containing protein</fullName>
    </recommendedName>
</protein>
<feature type="region of interest" description="Disordered" evidence="2">
    <location>
        <begin position="132"/>
        <end position="205"/>
    </location>
</feature>
<dbReference type="InterPro" id="IPR016197">
    <property type="entry name" value="Chromo-like_dom_sf"/>
</dbReference>
<dbReference type="SUPFAM" id="SSF54160">
    <property type="entry name" value="Chromo domain-like"/>
    <property type="match status" value="1"/>
</dbReference>